<dbReference type="GO" id="GO:0008762">
    <property type="term" value="F:UDP-N-acetylmuramate dehydrogenase activity"/>
    <property type="evidence" value="ECO:0007669"/>
    <property type="project" value="UniProtKB-UniRule"/>
</dbReference>
<feature type="active site" evidence="16">
    <location>
        <position position="290"/>
    </location>
</feature>
<keyword evidence="11 16" id="KW-0573">Peptidoglycan synthesis</keyword>
<evidence type="ECO:0000256" key="6">
    <source>
        <dbReference type="ARBA" id="ARBA00022618"/>
    </source>
</evidence>
<evidence type="ECO:0000256" key="12">
    <source>
        <dbReference type="ARBA" id="ARBA00023002"/>
    </source>
</evidence>
<comment type="pathway">
    <text evidence="4 16">Cell wall biogenesis; peptidoglycan biosynthesis.</text>
</comment>
<dbReference type="NCBIfam" id="TIGR00179">
    <property type="entry name" value="murB"/>
    <property type="match status" value="1"/>
</dbReference>
<dbReference type="InterPro" id="IPR016167">
    <property type="entry name" value="FAD-bd_PCMH_sub1"/>
</dbReference>
<keyword evidence="5 16" id="KW-0963">Cytoplasm</keyword>
<dbReference type="GO" id="GO:0009252">
    <property type="term" value="P:peptidoglycan biosynthetic process"/>
    <property type="evidence" value="ECO:0007669"/>
    <property type="project" value="UniProtKB-UniRule"/>
</dbReference>
<comment type="subcellular location">
    <subcellularLocation>
        <location evidence="3 16">Cytoplasm</location>
    </subcellularLocation>
</comment>
<dbReference type="RefSeq" id="WP_310135686.1">
    <property type="nucleotide sequence ID" value="NZ_JAVDTR010000001.1"/>
</dbReference>
<keyword evidence="14 16" id="KW-0961">Cell wall biogenesis/degradation</keyword>
<dbReference type="InterPro" id="IPR036635">
    <property type="entry name" value="MurB_C_sf"/>
</dbReference>
<evidence type="ECO:0000256" key="1">
    <source>
        <dbReference type="ARBA" id="ARBA00001974"/>
    </source>
</evidence>
<dbReference type="GO" id="GO:0008360">
    <property type="term" value="P:regulation of cell shape"/>
    <property type="evidence" value="ECO:0007669"/>
    <property type="project" value="UniProtKB-KW"/>
</dbReference>
<dbReference type="NCBIfam" id="NF010480">
    <property type="entry name" value="PRK13905.1"/>
    <property type="match status" value="1"/>
</dbReference>
<dbReference type="EMBL" id="JAVDTR010000001">
    <property type="protein sequence ID" value="MDR6721659.1"/>
    <property type="molecule type" value="Genomic_DNA"/>
</dbReference>
<dbReference type="Proteomes" id="UP001254832">
    <property type="component" value="Unassembled WGS sequence"/>
</dbReference>
<dbReference type="InterPro" id="IPR036318">
    <property type="entry name" value="FAD-bd_PCMH-like_sf"/>
</dbReference>
<evidence type="ECO:0000256" key="13">
    <source>
        <dbReference type="ARBA" id="ARBA00023306"/>
    </source>
</evidence>
<comment type="catalytic activity">
    <reaction evidence="15 16">
        <text>UDP-N-acetyl-alpha-D-muramate + NADP(+) = UDP-N-acetyl-3-O-(1-carboxyvinyl)-alpha-D-glucosamine + NADPH + H(+)</text>
        <dbReference type="Rhea" id="RHEA:12248"/>
        <dbReference type="ChEBI" id="CHEBI:15378"/>
        <dbReference type="ChEBI" id="CHEBI:57783"/>
        <dbReference type="ChEBI" id="CHEBI:58349"/>
        <dbReference type="ChEBI" id="CHEBI:68483"/>
        <dbReference type="ChEBI" id="CHEBI:70757"/>
        <dbReference type="EC" id="1.3.1.98"/>
    </reaction>
</comment>
<evidence type="ECO:0000256" key="3">
    <source>
        <dbReference type="ARBA" id="ARBA00004496"/>
    </source>
</evidence>
<keyword evidence="9 16" id="KW-0521">NADP</keyword>
<dbReference type="GO" id="GO:0005829">
    <property type="term" value="C:cytosol"/>
    <property type="evidence" value="ECO:0007669"/>
    <property type="project" value="TreeGrafter"/>
</dbReference>
<protein>
    <recommendedName>
        <fullName evidence="16">UDP-N-acetylenolpyruvoylglucosamine reductase</fullName>
        <ecNumber evidence="16">1.3.1.98</ecNumber>
    </recommendedName>
    <alternativeName>
        <fullName evidence="16">UDP-N-acetylmuramate dehydrogenase</fullName>
    </alternativeName>
</protein>
<dbReference type="AlphaFoldDB" id="A0AAP5GW35"/>
<evidence type="ECO:0000256" key="4">
    <source>
        <dbReference type="ARBA" id="ARBA00004752"/>
    </source>
</evidence>
<evidence type="ECO:0000256" key="2">
    <source>
        <dbReference type="ARBA" id="ARBA00003921"/>
    </source>
</evidence>
<name>A0AAP5GW35_PAEAM</name>
<dbReference type="InterPro" id="IPR003170">
    <property type="entry name" value="MurB"/>
</dbReference>
<accession>A0AAP5GW35</accession>
<feature type="active site" evidence="16">
    <location>
        <position position="170"/>
    </location>
</feature>
<dbReference type="InterPro" id="IPR011601">
    <property type="entry name" value="MurB_C"/>
</dbReference>
<dbReference type="InterPro" id="IPR016169">
    <property type="entry name" value="FAD-bd_PCMH_sub2"/>
</dbReference>
<comment type="caution">
    <text evidence="18">The sequence shown here is derived from an EMBL/GenBank/DDBJ whole genome shotgun (WGS) entry which is preliminary data.</text>
</comment>
<sequence length="296" mass="32712">MDIFENVIPREKLRSNEPLKDHTYVKVGGYADTLIHPTTTEEIVNVVQIAKSHQIPLTIIGKGSNVIIKDKGIRGITMSLSHFDQIKVHEDTIIAQSGANIIDVSRAALDHGFTGLEFACGIPGSTGGAIYMNAGAYGGQVDDVVESADVITRDGQRMTMSREDMKLSYRNSIFKDNEYIILEVTFRLQKGDKEAIAAKMKELTLLREAKQPLEYPSCGSVFKRPEGHFVGKLIQDCNLQGTRIGGAEISLKHAGFIINADHATAQDYQELINLIKETVYAKFNVQLETEVIFLGE</sequence>
<organism evidence="18 19">
    <name type="scientific">Paenibacillus amylolyticus</name>
    <dbReference type="NCBI Taxonomy" id="1451"/>
    <lineage>
        <taxon>Bacteria</taxon>
        <taxon>Bacillati</taxon>
        <taxon>Bacillota</taxon>
        <taxon>Bacilli</taxon>
        <taxon>Bacillales</taxon>
        <taxon>Paenibacillaceae</taxon>
        <taxon>Paenibacillus</taxon>
    </lineage>
</organism>
<dbReference type="PROSITE" id="PS51387">
    <property type="entry name" value="FAD_PCMH"/>
    <property type="match status" value="1"/>
</dbReference>
<dbReference type="InterPro" id="IPR006094">
    <property type="entry name" value="Oxid_FAD_bind_N"/>
</dbReference>
<dbReference type="Pfam" id="PF01565">
    <property type="entry name" value="FAD_binding_4"/>
    <property type="match status" value="1"/>
</dbReference>
<dbReference type="InterPro" id="IPR016166">
    <property type="entry name" value="FAD-bd_PCMH"/>
</dbReference>
<feature type="active site" description="Proton donor" evidence="16">
    <location>
        <position position="220"/>
    </location>
</feature>
<evidence type="ECO:0000256" key="15">
    <source>
        <dbReference type="ARBA" id="ARBA00048914"/>
    </source>
</evidence>
<keyword evidence="8 16" id="KW-0274">FAD</keyword>
<evidence type="ECO:0000256" key="14">
    <source>
        <dbReference type="ARBA" id="ARBA00023316"/>
    </source>
</evidence>
<evidence type="ECO:0000256" key="10">
    <source>
        <dbReference type="ARBA" id="ARBA00022960"/>
    </source>
</evidence>
<dbReference type="GO" id="GO:0071949">
    <property type="term" value="F:FAD binding"/>
    <property type="evidence" value="ECO:0007669"/>
    <property type="project" value="InterPro"/>
</dbReference>
<dbReference type="Pfam" id="PF02873">
    <property type="entry name" value="MurB_C"/>
    <property type="match status" value="1"/>
</dbReference>
<dbReference type="PANTHER" id="PTHR21071">
    <property type="entry name" value="UDP-N-ACETYLENOLPYRUVOYLGLUCOSAMINE REDUCTASE"/>
    <property type="match status" value="1"/>
</dbReference>
<gene>
    <name evidence="16" type="primary">murB</name>
    <name evidence="18" type="ORF">J2W91_000107</name>
</gene>
<comment type="similarity">
    <text evidence="16">Belongs to the MurB family.</text>
</comment>
<reference evidence="18" key="1">
    <citation type="submission" date="2023-07" db="EMBL/GenBank/DDBJ databases">
        <title>Sorghum-associated microbial communities from plants grown in Nebraska, USA.</title>
        <authorList>
            <person name="Schachtman D."/>
        </authorList>
    </citation>
    <scope>NUCLEOTIDE SEQUENCE</scope>
    <source>
        <strain evidence="18">BE80</strain>
    </source>
</reference>
<keyword evidence="7 16" id="KW-0285">Flavoprotein</keyword>
<evidence type="ECO:0000313" key="18">
    <source>
        <dbReference type="EMBL" id="MDR6721659.1"/>
    </source>
</evidence>
<evidence type="ECO:0000256" key="11">
    <source>
        <dbReference type="ARBA" id="ARBA00022984"/>
    </source>
</evidence>
<evidence type="ECO:0000256" key="5">
    <source>
        <dbReference type="ARBA" id="ARBA00022490"/>
    </source>
</evidence>
<dbReference type="SUPFAM" id="SSF56194">
    <property type="entry name" value="Uridine diphospho-N-Acetylenolpyruvylglucosamine reductase, MurB, C-terminal domain"/>
    <property type="match status" value="1"/>
</dbReference>
<dbReference type="SUPFAM" id="SSF56176">
    <property type="entry name" value="FAD-binding/transporter-associated domain-like"/>
    <property type="match status" value="1"/>
</dbReference>
<evidence type="ECO:0000256" key="9">
    <source>
        <dbReference type="ARBA" id="ARBA00022857"/>
    </source>
</evidence>
<evidence type="ECO:0000259" key="17">
    <source>
        <dbReference type="PROSITE" id="PS51387"/>
    </source>
</evidence>
<dbReference type="PANTHER" id="PTHR21071:SF4">
    <property type="entry name" value="UDP-N-ACETYLENOLPYRUVOYLGLUCOSAMINE REDUCTASE"/>
    <property type="match status" value="1"/>
</dbReference>
<feature type="domain" description="FAD-binding PCMH-type" evidence="17">
    <location>
        <begin position="27"/>
        <end position="191"/>
    </location>
</feature>
<evidence type="ECO:0000256" key="16">
    <source>
        <dbReference type="HAMAP-Rule" id="MF_00037"/>
    </source>
</evidence>
<dbReference type="Gene3D" id="3.30.43.10">
    <property type="entry name" value="Uridine Diphospho-n-acetylenolpyruvylglucosamine Reductase, domain 2"/>
    <property type="match status" value="1"/>
</dbReference>
<evidence type="ECO:0000313" key="19">
    <source>
        <dbReference type="Proteomes" id="UP001254832"/>
    </source>
</evidence>
<keyword evidence="10 16" id="KW-0133">Cell shape</keyword>
<dbReference type="GO" id="GO:0051301">
    <property type="term" value="P:cell division"/>
    <property type="evidence" value="ECO:0007669"/>
    <property type="project" value="UniProtKB-KW"/>
</dbReference>
<dbReference type="GO" id="GO:0071555">
    <property type="term" value="P:cell wall organization"/>
    <property type="evidence" value="ECO:0007669"/>
    <property type="project" value="UniProtKB-KW"/>
</dbReference>
<evidence type="ECO:0000256" key="8">
    <source>
        <dbReference type="ARBA" id="ARBA00022827"/>
    </source>
</evidence>
<evidence type="ECO:0000256" key="7">
    <source>
        <dbReference type="ARBA" id="ARBA00022630"/>
    </source>
</evidence>
<dbReference type="EC" id="1.3.1.98" evidence="16"/>
<keyword evidence="6 16" id="KW-0132">Cell division</keyword>
<dbReference type="Gene3D" id="3.90.78.10">
    <property type="entry name" value="UDP-N-acetylenolpyruvoylglucosamine reductase, C-terminal domain"/>
    <property type="match status" value="1"/>
</dbReference>
<dbReference type="Gene3D" id="3.30.465.10">
    <property type="match status" value="1"/>
</dbReference>
<keyword evidence="12 16" id="KW-0560">Oxidoreductase</keyword>
<dbReference type="HAMAP" id="MF_00037">
    <property type="entry name" value="MurB"/>
    <property type="match status" value="1"/>
</dbReference>
<proteinExistence type="inferred from homology"/>
<comment type="cofactor">
    <cofactor evidence="1 16">
        <name>FAD</name>
        <dbReference type="ChEBI" id="CHEBI:57692"/>
    </cofactor>
</comment>
<comment type="function">
    <text evidence="2 16">Cell wall formation.</text>
</comment>
<keyword evidence="13 16" id="KW-0131">Cell cycle</keyword>